<name>A0A1J1H5D6_PLARL</name>
<dbReference type="KEGG" id="prel:PRELSG_0922700"/>
<evidence type="ECO:0000256" key="3">
    <source>
        <dbReference type="SAM" id="MobiDB-lite"/>
    </source>
</evidence>
<accession>A0A1J1H5D6</accession>
<evidence type="ECO:0000256" key="1">
    <source>
        <dbReference type="ARBA" id="ARBA00022441"/>
    </source>
</evidence>
<evidence type="ECO:0000256" key="2">
    <source>
        <dbReference type="ARBA" id="ARBA00022737"/>
    </source>
</evidence>
<keyword evidence="6" id="KW-1185">Reference proteome</keyword>
<gene>
    <name evidence="5" type="ORF">PRELSG_0922700</name>
</gene>
<sequence>MTTNRFFNLKRDDSYLAKITHDTIVYGENLFKIISKTFTNHKPEIKNEITRDSSDSISFCSEVLPFYCKSEVIHQGSIFNVRFGHSSILYNNFIYIYGGNQQISNFDPKLIQYNIDTQIFKKIDEINQPKPRYFATLNLIYSSELNEHCLFLYGGKRDSYITNDTYIFIINKSTWKRINTEFSPPPLYGHVSFKYKNIVFIHGGYMGNSKTNNDIWCFFEEEKKWVKVMSKREYYKRDASKPYGRYFHSCALCISNQGNDIKVYIFGGLNDNHKCVQDVFWSYSLNNGKWNHIKNSIGEMPMERFGHSSIVLNGRWFIVFGGYNSTWYCKPQLLDIHAYDIKLNTWSNLNVYGMSPVTHHFYGNIVQMDENGYFFVFGGLRNNEPCSNVYKYTPLFASHYFKILNNKIDELHKRVDSVGINPKKVLNPLLRKEIKEIKEFLSGITLTFVRYIQLISDINEKVKISNKLAKIDYSRLSKRFESHEKYYQDLKRRIQALDNTTVDSLSKLEEELPKDINEKDNVTNQSPNSSFSSEENNEVNYESLVYEGINENKKE</sequence>
<keyword evidence="2" id="KW-0677">Repeat</keyword>
<protein>
    <submittedName>
        <fullName evidence="5">Kelch protein, putative</fullName>
    </submittedName>
</protein>
<keyword evidence="1" id="KW-0880">Kelch repeat</keyword>
<dbReference type="InterPro" id="IPR011043">
    <property type="entry name" value="Gal_Oxase/kelch_b-propeller"/>
</dbReference>
<feature type="compositionally biased region" description="Low complexity" evidence="3">
    <location>
        <begin position="524"/>
        <end position="543"/>
    </location>
</feature>
<dbReference type="VEuPathDB" id="PlasmoDB:PRELSG_0922700"/>
<dbReference type="SUPFAM" id="SSF50965">
    <property type="entry name" value="Galactose oxidase, central domain"/>
    <property type="match status" value="1"/>
</dbReference>
<dbReference type="Gene3D" id="2.120.10.80">
    <property type="entry name" value="Kelch-type beta propeller"/>
    <property type="match status" value="2"/>
</dbReference>
<evidence type="ECO:0000313" key="6">
    <source>
        <dbReference type="Proteomes" id="UP000220158"/>
    </source>
</evidence>
<dbReference type="RefSeq" id="XP_028533132.1">
    <property type="nucleotide sequence ID" value="XM_028676665.1"/>
</dbReference>
<evidence type="ECO:0000259" key="4">
    <source>
        <dbReference type="Pfam" id="PF24981"/>
    </source>
</evidence>
<organism evidence="5 6">
    <name type="scientific">Plasmodium relictum</name>
    <dbReference type="NCBI Taxonomy" id="85471"/>
    <lineage>
        <taxon>Eukaryota</taxon>
        <taxon>Sar</taxon>
        <taxon>Alveolata</taxon>
        <taxon>Apicomplexa</taxon>
        <taxon>Aconoidasida</taxon>
        <taxon>Haemosporida</taxon>
        <taxon>Plasmodiidae</taxon>
        <taxon>Plasmodium</taxon>
        <taxon>Plasmodium (Haemamoeba)</taxon>
    </lineage>
</organism>
<dbReference type="OMA" id="EDCGNIH"/>
<evidence type="ECO:0000313" key="5">
    <source>
        <dbReference type="EMBL" id="CRH00127.1"/>
    </source>
</evidence>
<dbReference type="PANTHER" id="PTHR46228">
    <property type="entry name" value="KELCH DOMAIN-CONTAINING PROTEIN"/>
    <property type="match status" value="1"/>
</dbReference>
<dbReference type="Proteomes" id="UP000220158">
    <property type="component" value="Chromosome 9"/>
</dbReference>
<dbReference type="InterPro" id="IPR056737">
    <property type="entry name" value="Beta-prop_ATRN-MKLN-like"/>
</dbReference>
<feature type="domain" description="Attractin/MKLN-like beta-propeller" evidence="4">
    <location>
        <begin position="150"/>
        <end position="384"/>
    </location>
</feature>
<dbReference type="PANTHER" id="PTHR46228:SF2">
    <property type="entry name" value="KELCH REPEAT PROTEIN (AFU_ORTHOLOGUE AFUA_4G14350)"/>
    <property type="match status" value="1"/>
</dbReference>
<dbReference type="Pfam" id="PF24981">
    <property type="entry name" value="Beta-prop_ATRN-LZTR1"/>
    <property type="match status" value="1"/>
</dbReference>
<dbReference type="InterPro" id="IPR015915">
    <property type="entry name" value="Kelch-typ_b-propeller"/>
</dbReference>
<proteinExistence type="predicted"/>
<feature type="region of interest" description="Disordered" evidence="3">
    <location>
        <begin position="513"/>
        <end position="555"/>
    </location>
</feature>
<dbReference type="EMBL" id="LN835304">
    <property type="protein sequence ID" value="CRH00127.1"/>
    <property type="molecule type" value="Genomic_DNA"/>
</dbReference>
<dbReference type="AlphaFoldDB" id="A0A1J1H5D6"/>
<dbReference type="GeneID" id="39736239"/>
<reference evidence="5 6" key="1">
    <citation type="submission" date="2015-04" db="EMBL/GenBank/DDBJ databases">
        <authorList>
            <consortium name="Pathogen Informatics"/>
        </authorList>
    </citation>
    <scope>NUCLEOTIDE SEQUENCE [LARGE SCALE GENOMIC DNA]</scope>
    <source>
        <strain evidence="5 6">SGS1</strain>
    </source>
</reference>
<dbReference type="OrthoDB" id="10250130at2759"/>